<dbReference type="InParanoid" id="A7TAV5"/>
<reference evidence="1 2" key="1">
    <citation type="journal article" date="2007" name="Science">
        <title>Sea anemone genome reveals ancestral eumetazoan gene repertoire and genomic organization.</title>
        <authorList>
            <person name="Putnam N.H."/>
            <person name="Srivastava M."/>
            <person name="Hellsten U."/>
            <person name="Dirks B."/>
            <person name="Chapman J."/>
            <person name="Salamov A."/>
            <person name="Terry A."/>
            <person name="Shapiro H."/>
            <person name="Lindquist E."/>
            <person name="Kapitonov V.V."/>
            <person name="Jurka J."/>
            <person name="Genikhovich G."/>
            <person name="Grigoriev I.V."/>
            <person name="Lucas S.M."/>
            <person name="Steele R.E."/>
            <person name="Finnerty J.R."/>
            <person name="Technau U."/>
            <person name="Martindale M.Q."/>
            <person name="Rokhsar D.S."/>
        </authorList>
    </citation>
    <scope>NUCLEOTIDE SEQUENCE [LARGE SCALE GENOMIC DNA]</scope>
    <source>
        <strain evidence="2">CH2 X CH6</strain>
    </source>
</reference>
<gene>
    <name evidence="1" type="ORF">NEMVEDRAFT_v1g152800</name>
</gene>
<dbReference type="HOGENOM" id="CLU_3074741_0_0_1"/>
<accession>A7TAV5</accession>
<organism evidence="1 2">
    <name type="scientific">Nematostella vectensis</name>
    <name type="common">Starlet sea anemone</name>
    <dbReference type="NCBI Taxonomy" id="45351"/>
    <lineage>
        <taxon>Eukaryota</taxon>
        <taxon>Metazoa</taxon>
        <taxon>Cnidaria</taxon>
        <taxon>Anthozoa</taxon>
        <taxon>Hexacorallia</taxon>
        <taxon>Actiniaria</taxon>
        <taxon>Edwardsiidae</taxon>
        <taxon>Nematostella</taxon>
    </lineage>
</organism>
<protein>
    <submittedName>
        <fullName evidence="1">Uncharacterized protein</fullName>
    </submittedName>
</protein>
<evidence type="ECO:0000313" key="2">
    <source>
        <dbReference type="Proteomes" id="UP000001593"/>
    </source>
</evidence>
<dbReference type="EMBL" id="DS474488">
    <property type="protein sequence ID" value="EDO26862.1"/>
    <property type="molecule type" value="Genomic_DNA"/>
</dbReference>
<proteinExistence type="predicted"/>
<feature type="non-terminal residue" evidence="1">
    <location>
        <position position="53"/>
    </location>
</feature>
<dbReference type="AlphaFoldDB" id="A7TAV5"/>
<name>A7TAV5_NEMVE</name>
<sequence length="53" mass="6075">MSQSPVYITGHLNVSVSCLYYWISQCPVYITGHLHISVSCLYYWTTPCLSVLF</sequence>
<dbReference type="Proteomes" id="UP000001593">
    <property type="component" value="Unassembled WGS sequence"/>
</dbReference>
<keyword evidence="2" id="KW-1185">Reference proteome</keyword>
<evidence type="ECO:0000313" key="1">
    <source>
        <dbReference type="EMBL" id="EDO26862.1"/>
    </source>
</evidence>